<dbReference type="Proteomes" id="UP000320461">
    <property type="component" value="Unassembled WGS sequence"/>
</dbReference>
<dbReference type="AlphaFoldDB" id="A0A4Y3KL55"/>
<organism evidence="1 2">
    <name type="scientific">Cellulomonas gelida</name>
    <dbReference type="NCBI Taxonomy" id="1712"/>
    <lineage>
        <taxon>Bacteria</taxon>
        <taxon>Bacillati</taxon>
        <taxon>Actinomycetota</taxon>
        <taxon>Actinomycetes</taxon>
        <taxon>Micrococcales</taxon>
        <taxon>Cellulomonadaceae</taxon>
        <taxon>Cellulomonas</taxon>
    </lineage>
</organism>
<reference evidence="1 2" key="1">
    <citation type="submission" date="2019-06" db="EMBL/GenBank/DDBJ databases">
        <title>Whole genome shotgun sequence of Cellulomonas gelida NBRC 3748.</title>
        <authorList>
            <person name="Hosoyama A."/>
            <person name="Uohara A."/>
            <person name="Ohji S."/>
            <person name="Ichikawa N."/>
        </authorList>
    </citation>
    <scope>NUCLEOTIDE SEQUENCE [LARGE SCALE GENOMIC DNA]</scope>
    <source>
        <strain evidence="1 2">NBRC 3748</strain>
    </source>
</reference>
<evidence type="ECO:0000313" key="2">
    <source>
        <dbReference type="Proteomes" id="UP000320461"/>
    </source>
</evidence>
<keyword evidence="2" id="KW-1185">Reference proteome</keyword>
<sequence length="83" mass="9227">MTIDWETHEDRCRSIHLSLKLQESAIQDVVASVERKLELWNEWQALLIELRAYAGAVMERDAEALGLVALVYGTDLVGDGSGA</sequence>
<dbReference type="EMBL" id="BJLQ01000014">
    <property type="protein sequence ID" value="GEA84406.1"/>
    <property type="molecule type" value="Genomic_DNA"/>
</dbReference>
<name>A0A4Y3KL55_9CELL</name>
<protein>
    <submittedName>
        <fullName evidence="1">Uncharacterized protein</fullName>
    </submittedName>
</protein>
<comment type="caution">
    <text evidence="1">The sequence shown here is derived from an EMBL/GenBank/DDBJ whole genome shotgun (WGS) entry which is preliminary data.</text>
</comment>
<evidence type="ECO:0000313" key="1">
    <source>
        <dbReference type="EMBL" id="GEA84406.1"/>
    </source>
</evidence>
<gene>
    <name evidence="1" type="ORF">CGE01nite_16570</name>
</gene>
<accession>A0A4Y3KL55</accession>
<proteinExistence type="predicted"/>